<gene>
    <name evidence="2" type="ORF">A1232T_01946</name>
</gene>
<dbReference type="AlphaFoldDB" id="A0A1R4GY64"/>
<dbReference type="PANTHER" id="PTHR41532:SF1">
    <property type="entry name" value="FIXS PROTEIN"/>
    <property type="match status" value="1"/>
</dbReference>
<dbReference type="Proteomes" id="UP000188357">
    <property type="component" value="Unassembled WGS sequence"/>
</dbReference>
<keyword evidence="3" id="KW-1185">Reference proteome</keyword>
<evidence type="ECO:0000313" key="3">
    <source>
        <dbReference type="Proteomes" id="UP000188357"/>
    </source>
</evidence>
<sequence>MVSMYLLIPLSLMLFVIGIWAVRYAVRSNQFEDLDNESQRVILDDRQERRQALGGNPNPTTPKADTPPPKVNNQSNTSNISQADSKDESADGK</sequence>
<evidence type="ECO:0000313" key="2">
    <source>
        <dbReference type="EMBL" id="SJM72752.1"/>
    </source>
</evidence>
<dbReference type="STRING" id="1945521.A1232T_01946"/>
<dbReference type="OrthoDB" id="9802763at2"/>
<dbReference type="Pfam" id="PF03597">
    <property type="entry name" value="FixS"/>
    <property type="match status" value="1"/>
</dbReference>
<dbReference type="RefSeq" id="WP_077451618.1">
    <property type="nucleotide sequence ID" value="NZ_FUGE01000198.1"/>
</dbReference>
<organism evidence="2 3">
    <name type="scientific">Psychrobacter piechaudii</name>
    <dbReference type="NCBI Taxonomy" id="1945521"/>
    <lineage>
        <taxon>Bacteria</taxon>
        <taxon>Pseudomonadati</taxon>
        <taxon>Pseudomonadota</taxon>
        <taxon>Gammaproteobacteria</taxon>
        <taxon>Moraxellales</taxon>
        <taxon>Moraxellaceae</taxon>
        <taxon>Psychrobacter</taxon>
    </lineage>
</organism>
<evidence type="ECO:0000256" key="1">
    <source>
        <dbReference type="SAM" id="MobiDB-lite"/>
    </source>
</evidence>
<dbReference type="PANTHER" id="PTHR41532">
    <property type="entry name" value="FIXS PROTEIN"/>
    <property type="match status" value="1"/>
</dbReference>
<dbReference type="InterPro" id="IPR004714">
    <property type="entry name" value="Cyt_oxidase_maturation_cbb3"/>
</dbReference>
<feature type="compositionally biased region" description="Polar residues" evidence="1">
    <location>
        <begin position="71"/>
        <end position="83"/>
    </location>
</feature>
<feature type="compositionally biased region" description="Basic and acidic residues" evidence="1">
    <location>
        <begin position="84"/>
        <end position="93"/>
    </location>
</feature>
<dbReference type="EMBL" id="FUGE01000198">
    <property type="protein sequence ID" value="SJM72752.1"/>
    <property type="molecule type" value="Genomic_DNA"/>
</dbReference>
<feature type="region of interest" description="Disordered" evidence="1">
    <location>
        <begin position="47"/>
        <end position="93"/>
    </location>
</feature>
<reference evidence="2 3" key="1">
    <citation type="submission" date="2017-02" db="EMBL/GenBank/DDBJ databases">
        <authorList>
            <person name="Peterson S.W."/>
        </authorList>
    </citation>
    <scope>NUCLEOTIDE SEQUENCE [LARGE SCALE GENOMIC DNA]</scope>
    <source>
        <strain evidence="2">Psychrobacter_piechaudii</strain>
    </source>
</reference>
<name>A0A1R4GY64_9GAMM</name>
<protein>
    <submittedName>
        <fullName evidence="2">Cytochrome oxidase maturation protein cbb3-type</fullName>
    </submittedName>
</protein>
<dbReference type="NCBIfam" id="TIGR00847">
    <property type="entry name" value="ccoS"/>
    <property type="match status" value="1"/>
</dbReference>
<proteinExistence type="predicted"/>
<accession>A0A1R4GY64</accession>